<gene>
    <name evidence="3" type="ORF">ONB1V03_LOCUS14299</name>
</gene>
<keyword evidence="2" id="KW-0349">Heme</keyword>
<dbReference type="GO" id="GO:0046872">
    <property type="term" value="F:metal ion binding"/>
    <property type="evidence" value="ECO:0007669"/>
    <property type="project" value="UniProtKB-KW"/>
</dbReference>
<keyword evidence="2" id="KW-0408">Iron</keyword>
<dbReference type="GO" id="GO:0004601">
    <property type="term" value="F:peroxidase activity"/>
    <property type="evidence" value="ECO:0007669"/>
    <property type="project" value="UniProtKB-KW"/>
</dbReference>
<evidence type="ECO:0000313" key="4">
    <source>
        <dbReference type="Proteomes" id="UP000728032"/>
    </source>
</evidence>
<accession>A0A7R9QUI7</accession>
<evidence type="ECO:0000256" key="2">
    <source>
        <dbReference type="PIRSR" id="PIRSR619791-2"/>
    </source>
</evidence>
<protein>
    <recommendedName>
        <fullName evidence="5">Peroxidase</fullName>
    </recommendedName>
</protein>
<dbReference type="GO" id="GO:0020037">
    <property type="term" value="F:heme binding"/>
    <property type="evidence" value="ECO:0007669"/>
    <property type="project" value="InterPro"/>
</dbReference>
<dbReference type="PANTHER" id="PTHR11475">
    <property type="entry name" value="OXIDASE/PEROXIDASE"/>
    <property type="match status" value="1"/>
</dbReference>
<evidence type="ECO:0008006" key="5">
    <source>
        <dbReference type="Google" id="ProtNLM"/>
    </source>
</evidence>
<dbReference type="GO" id="GO:0006979">
    <property type="term" value="P:response to oxidative stress"/>
    <property type="evidence" value="ECO:0007669"/>
    <property type="project" value="InterPro"/>
</dbReference>
<evidence type="ECO:0000313" key="3">
    <source>
        <dbReference type="EMBL" id="CAD7657674.1"/>
    </source>
</evidence>
<dbReference type="Gene3D" id="1.10.640.10">
    <property type="entry name" value="Haem peroxidase domain superfamily, animal type"/>
    <property type="match status" value="1"/>
</dbReference>
<dbReference type="PRINTS" id="PR00457">
    <property type="entry name" value="ANPEROXIDASE"/>
</dbReference>
<reference evidence="3" key="1">
    <citation type="submission" date="2020-11" db="EMBL/GenBank/DDBJ databases">
        <authorList>
            <person name="Tran Van P."/>
        </authorList>
    </citation>
    <scope>NUCLEOTIDE SEQUENCE</scope>
</reference>
<dbReference type="SUPFAM" id="SSF48113">
    <property type="entry name" value="Heme-dependent peroxidases"/>
    <property type="match status" value="1"/>
</dbReference>
<evidence type="ECO:0000256" key="1">
    <source>
        <dbReference type="ARBA" id="ARBA00022559"/>
    </source>
</evidence>
<keyword evidence="1" id="KW-0560">Oxidoreductase</keyword>
<dbReference type="PROSITE" id="PS50292">
    <property type="entry name" value="PEROXIDASE_3"/>
    <property type="match status" value="1"/>
</dbReference>
<dbReference type="InterPro" id="IPR019791">
    <property type="entry name" value="Haem_peroxidase_animal"/>
</dbReference>
<keyword evidence="2" id="KW-0479">Metal-binding</keyword>
<dbReference type="EMBL" id="CAJPVJ010013462">
    <property type="protein sequence ID" value="CAG2174860.1"/>
    <property type="molecule type" value="Genomic_DNA"/>
</dbReference>
<keyword evidence="1" id="KW-0575">Peroxidase</keyword>
<dbReference type="EMBL" id="OC928287">
    <property type="protein sequence ID" value="CAD7657674.1"/>
    <property type="molecule type" value="Genomic_DNA"/>
</dbReference>
<sequence length="421" mass="47941">MEWGQVVAHDSVKTLQYFGGNLDPFCCPPPAPHPECGLYIPAPPDMTCLTISRSTACNTCRLGARDQMTATPSFLDLSMVYGFTDERAHSIRTFSGGKLQTNKSLVGTVILPEAVLPQDLDIYDLVNTCHLQVDRLWLPCFRAGDGIRTNQQPLIAAMITVLVVRHNQHCDGLAKVNPHWDDETLYQESRHLLIAEYNYINFKEYLPSILNEKLYDFFDLNVKPYGKYSKYNAKVNPSVIQEYGIAAFRYSHANINNNFPILDKNVFKISQMQLKFNFNQMTELWDGNKNGLIKGMCEDRQKNTDLTYLSDIRNHLFLSQQRFSATDLFVKDIFRGRDHGLASYVYYVQYCTGIHIKGWKDLHHLIPIHIVKQLMEIYTDIDLIIGGLAETLMDGSVVGPTFACILGIQFYHLKYGDRSAG</sequence>
<dbReference type="PANTHER" id="PTHR11475:SF134">
    <property type="entry name" value="LD42267P"/>
    <property type="match status" value="1"/>
</dbReference>
<dbReference type="InterPro" id="IPR037120">
    <property type="entry name" value="Haem_peroxidase_sf_animal"/>
</dbReference>
<name>A0A7R9QUI7_9ACAR</name>
<feature type="binding site" description="axial binding residue" evidence="2">
    <location>
        <position position="252"/>
    </location>
    <ligand>
        <name>heme b</name>
        <dbReference type="ChEBI" id="CHEBI:60344"/>
    </ligand>
    <ligandPart>
        <name>Fe</name>
        <dbReference type="ChEBI" id="CHEBI:18248"/>
    </ligandPart>
</feature>
<proteinExistence type="predicted"/>
<dbReference type="Proteomes" id="UP000728032">
    <property type="component" value="Unassembled WGS sequence"/>
</dbReference>
<dbReference type="AlphaFoldDB" id="A0A7R9QUI7"/>
<keyword evidence="4" id="KW-1185">Reference proteome</keyword>
<dbReference type="OrthoDB" id="6480964at2759"/>
<dbReference type="Pfam" id="PF03098">
    <property type="entry name" value="An_peroxidase"/>
    <property type="match status" value="1"/>
</dbReference>
<dbReference type="InterPro" id="IPR010255">
    <property type="entry name" value="Haem_peroxidase_sf"/>
</dbReference>
<organism evidence="3">
    <name type="scientific">Oppiella nova</name>
    <dbReference type="NCBI Taxonomy" id="334625"/>
    <lineage>
        <taxon>Eukaryota</taxon>
        <taxon>Metazoa</taxon>
        <taxon>Ecdysozoa</taxon>
        <taxon>Arthropoda</taxon>
        <taxon>Chelicerata</taxon>
        <taxon>Arachnida</taxon>
        <taxon>Acari</taxon>
        <taxon>Acariformes</taxon>
        <taxon>Sarcoptiformes</taxon>
        <taxon>Oribatida</taxon>
        <taxon>Brachypylina</taxon>
        <taxon>Oppioidea</taxon>
        <taxon>Oppiidae</taxon>
        <taxon>Oppiella</taxon>
    </lineage>
</organism>